<feature type="transmembrane region" description="Helical" evidence="14">
    <location>
        <begin position="720"/>
        <end position="742"/>
    </location>
</feature>
<comment type="pathway">
    <text evidence="2 14">Protein modification; protein glycosylation.</text>
</comment>
<name>A0A0M8MN72_9BASI</name>
<feature type="transmembrane region" description="Helical" evidence="14">
    <location>
        <begin position="240"/>
        <end position="258"/>
    </location>
</feature>
<comment type="subcellular location">
    <subcellularLocation>
        <location evidence="1 14">Endoplasmic reticulum membrane</location>
        <topology evidence="1 14">Multi-pass membrane protein</topology>
    </subcellularLocation>
</comment>
<dbReference type="PROSITE" id="PS50919">
    <property type="entry name" value="MIR"/>
    <property type="match status" value="2"/>
</dbReference>
<keyword evidence="7 14" id="KW-0812">Transmembrane</keyword>
<feature type="region of interest" description="Disordered" evidence="15">
    <location>
        <begin position="1"/>
        <end position="36"/>
    </location>
</feature>
<dbReference type="InterPro" id="IPR027005">
    <property type="entry name" value="PMT-like"/>
</dbReference>
<dbReference type="RefSeq" id="XP_017993518.1">
    <property type="nucleotide sequence ID" value="XM_018137801.1"/>
</dbReference>
<evidence type="ECO:0000256" key="6">
    <source>
        <dbReference type="ARBA" id="ARBA00022679"/>
    </source>
</evidence>
<comment type="catalytic activity">
    <reaction evidence="13 14">
        <text>a di-trans,poly-cis-dolichyl beta-D-mannosyl phosphate + L-seryl-[protein] = 3-O-(alpha-D-mannosyl)-L-seryl-[protein] + a di-trans,poly-cis-dolichyl phosphate + H(+)</text>
        <dbReference type="Rhea" id="RHEA:17377"/>
        <dbReference type="Rhea" id="RHEA-COMP:9863"/>
        <dbReference type="Rhea" id="RHEA-COMP:13546"/>
        <dbReference type="Rhea" id="RHEA-COMP:19498"/>
        <dbReference type="Rhea" id="RHEA-COMP:19501"/>
        <dbReference type="ChEBI" id="CHEBI:15378"/>
        <dbReference type="ChEBI" id="CHEBI:29999"/>
        <dbReference type="ChEBI" id="CHEBI:57683"/>
        <dbReference type="ChEBI" id="CHEBI:58211"/>
        <dbReference type="ChEBI" id="CHEBI:137321"/>
        <dbReference type="EC" id="2.4.1.109"/>
    </reaction>
</comment>
<dbReference type="Pfam" id="PF02815">
    <property type="entry name" value="MIR"/>
    <property type="match status" value="1"/>
</dbReference>
<feature type="transmembrane region" description="Helical" evidence="14">
    <location>
        <begin position="605"/>
        <end position="627"/>
    </location>
</feature>
<dbReference type="VEuPathDB" id="FungiDB:Malapachy_3328"/>
<evidence type="ECO:0000256" key="15">
    <source>
        <dbReference type="SAM" id="MobiDB-lite"/>
    </source>
</evidence>
<feature type="transmembrane region" description="Helical" evidence="14">
    <location>
        <begin position="278"/>
        <end position="299"/>
    </location>
</feature>
<evidence type="ECO:0000256" key="3">
    <source>
        <dbReference type="ARBA" id="ARBA00007222"/>
    </source>
</evidence>
<comment type="similarity">
    <text evidence="3 14">Belongs to the glycosyltransferase 39 family.</text>
</comment>
<feature type="domain" description="MIR" evidence="16">
    <location>
        <begin position="400"/>
        <end position="458"/>
    </location>
</feature>
<evidence type="ECO:0000256" key="2">
    <source>
        <dbReference type="ARBA" id="ARBA00004922"/>
    </source>
</evidence>
<keyword evidence="11 14" id="KW-0472">Membrane</keyword>
<keyword evidence="8" id="KW-0677">Repeat</keyword>
<dbReference type="InterPro" id="IPR003342">
    <property type="entry name" value="ArnT-like_N"/>
</dbReference>
<protein>
    <recommendedName>
        <fullName evidence="4 14">Dolichyl-phosphate-mannose--protein mannosyltransferase</fullName>
        <ecNumber evidence="4 14">2.4.1.109</ecNumber>
    </recommendedName>
</protein>
<dbReference type="UniPathway" id="UPA00378"/>
<evidence type="ECO:0000256" key="7">
    <source>
        <dbReference type="ARBA" id="ARBA00022692"/>
    </source>
</evidence>
<feature type="transmembrane region" description="Helical" evidence="14">
    <location>
        <begin position="46"/>
        <end position="65"/>
    </location>
</feature>
<dbReference type="PANTHER" id="PTHR10050">
    <property type="entry name" value="DOLICHYL-PHOSPHATE-MANNOSE--PROTEIN MANNOSYLTRANSFERASE"/>
    <property type="match status" value="1"/>
</dbReference>
<dbReference type="OrthoDB" id="292747at2759"/>
<dbReference type="SUPFAM" id="SSF82109">
    <property type="entry name" value="MIR domain"/>
    <property type="match status" value="1"/>
</dbReference>
<keyword evidence="18" id="KW-1185">Reference proteome</keyword>
<keyword evidence="6 14" id="KW-0808">Transferase</keyword>
<dbReference type="CDD" id="cd23285">
    <property type="entry name" value="beta-trefoil_MIR_PMT4-like"/>
    <property type="match status" value="1"/>
</dbReference>
<evidence type="ECO:0000256" key="10">
    <source>
        <dbReference type="ARBA" id="ARBA00022989"/>
    </source>
</evidence>
<comment type="function">
    <text evidence="14">Transfers mannose from Dol-P-mannose to Ser or Thr residues on proteins.</text>
</comment>
<reference evidence="17 18" key="1">
    <citation type="submission" date="2015-07" db="EMBL/GenBank/DDBJ databases">
        <title>Draft Genome Sequence of Malassezia furfur CBS1878 and Malassezia pachydermatis CBS1879.</title>
        <authorList>
            <person name="Triana S."/>
            <person name="Ohm R."/>
            <person name="Gonzalez A."/>
            <person name="DeCock H."/>
            <person name="Restrepo S."/>
            <person name="Celis A."/>
        </authorList>
    </citation>
    <scope>NUCLEOTIDE SEQUENCE [LARGE SCALE GENOMIC DNA]</scope>
    <source>
        <strain evidence="17 18">CBS 1879</strain>
    </source>
</reference>
<dbReference type="Pfam" id="PF02366">
    <property type="entry name" value="PMT"/>
    <property type="match status" value="1"/>
</dbReference>
<keyword evidence="5 14" id="KW-0328">Glycosyltransferase</keyword>
<keyword evidence="9 14" id="KW-0256">Endoplasmic reticulum</keyword>
<sequence length="772" mass="88088">MEPRTATLRRRAVPSSLSTQGYTPVGQDSTVPAPARAKHAPATSTWRSMGIALLLFVLALLVRTFQIGQPSEVVFDEVHFGKYAAFYITGRYFFDVHPPLAKLMVALGAWLAGFDGRFEFNTIGESYIDTNVPYRQMRAFPALIGSLYVPLVYMILRETGISMLISSVCALAVLADNAHILQSRLILLDAPMVLFILCSLYTYIKFYTQRYKPFSASWWCWLFATGISLALTISCKMVGVLTFATIGGAVLFDLWDLLDIRRGLSMRRFMKHFCARAFALIILPFFVYLGWFYVHFALLTKSGPGDDFMSTRFQQTLVGNDLLQNAMELHYLDTITLQHRATEAYLHSHDHHYPLKYDDGRISSEGQQVTAYEHPDSNNLWKIMPVRPINNEDGSFNRTLRRIYHGNMIRLMHVGTNSFLLAHDVASPLMPTNEEITTVPAEHLADELDDTVFELHIDGGVVNQTTWHSRRSRVRLIHNTTRVAVWTRPNGILPSWAFGQLEVNGIKNAMDKTALWVVDDVQPDPSSPMYDTRIRPASKPEDPKPIPFLDKFLELQHLMLEHNSKLVQSHPYASRPWTWPIMLDGVLYWSQDSTRRQLALFGNIVGWWAGLFGVLLFAAVFTLDLLLRRRGQYHIATVVRHRYLRTTGFFVFAWACHYLPFFIMGRQLFLHHYLPAHVCAILVLGGMLEMLTSRGIELPLSRPGPFMSSDRQRPRMHRRFYTTAYVTAGVLVAALVAMYIFLAPFTYGHVGLTAAQLHARRLLPSWRMQYAK</sequence>
<evidence type="ECO:0000256" key="14">
    <source>
        <dbReference type="RuleBase" id="RU367007"/>
    </source>
</evidence>
<feature type="compositionally biased region" description="Polar residues" evidence="15">
    <location>
        <begin position="15"/>
        <end position="30"/>
    </location>
</feature>
<feature type="transmembrane region" description="Helical" evidence="14">
    <location>
        <begin position="216"/>
        <end position="234"/>
    </location>
</feature>
<dbReference type="AlphaFoldDB" id="A0A0M8MN72"/>
<dbReference type="GO" id="GO:0005789">
    <property type="term" value="C:endoplasmic reticulum membrane"/>
    <property type="evidence" value="ECO:0007669"/>
    <property type="project" value="UniProtKB-SubCell"/>
</dbReference>
<evidence type="ECO:0000256" key="8">
    <source>
        <dbReference type="ARBA" id="ARBA00022737"/>
    </source>
</evidence>
<organism evidence="17 18">
    <name type="scientific">Malassezia pachydermatis</name>
    <dbReference type="NCBI Taxonomy" id="77020"/>
    <lineage>
        <taxon>Eukaryota</taxon>
        <taxon>Fungi</taxon>
        <taxon>Dikarya</taxon>
        <taxon>Basidiomycota</taxon>
        <taxon>Ustilaginomycotina</taxon>
        <taxon>Malasseziomycetes</taxon>
        <taxon>Malasseziales</taxon>
        <taxon>Malasseziaceae</taxon>
        <taxon>Malassezia</taxon>
    </lineage>
</organism>
<evidence type="ECO:0000313" key="17">
    <source>
        <dbReference type="EMBL" id="KOS15886.1"/>
    </source>
</evidence>
<accession>A0A0M8MN72</accession>
<evidence type="ECO:0000256" key="12">
    <source>
        <dbReference type="ARBA" id="ARBA00045085"/>
    </source>
</evidence>
<evidence type="ECO:0000256" key="13">
    <source>
        <dbReference type="ARBA" id="ARBA00045102"/>
    </source>
</evidence>
<dbReference type="Gene3D" id="2.80.10.50">
    <property type="match status" value="1"/>
</dbReference>
<feature type="transmembrane region" description="Helical" evidence="14">
    <location>
        <begin position="674"/>
        <end position="692"/>
    </location>
</feature>
<gene>
    <name evidence="17" type="ORF">Malapachy_3328</name>
</gene>
<dbReference type="GO" id="GO:0004169">
    <property type="term" value="F:dolichyl-phosphate-mannose-protein mannosyltransferase activity"/>
    <property type="evidence" value="ECO:0007669"/>
    <property type="project" value="UniProtKB-UniRule"/>
</dbReference>
<dbReference type="EC" id="2.4.1.109" evidence="4 14"/>
<dbReference type="InterPro" id="IPR032421">
    <property type="entry name" value="PMT_4TMC"/>
</dbReference>
<evidence type="ECO:0000256" key="4">
    <source>
        <dbReference type="ARBA" id="ARBA00012839"/>
    </source>
</evidence>
<evidence type="ECO:0000256" key="5">
    <source>
        <dbReference type="ARBA" id="ARBA00022676"/>
    </source>
</evidence>
<keyword evidence="10 14" id="KW-1133">Transmembrane helix</keyword>
<dbReference type="EMBL" id="LGAV01000001">
    <property type="protein sequence ID" value="KOS15886.1"/>
    <property type="molecule type" value="Genomic_DNA"/>
</dbReference>
<evidence type="ECO:0000256" key="1">
    <source>
        <dbReference type="ARBA" id="ARBA00004477"/>
    </source>
</evidence>
<feature type="domain" description="MIR" evidence="16">
    <location>
        <begin position="326"/>
        <end position="386"/>
    </location>
</feature>
<comment type="caution">
    <text evidence="17">The sequence shown here is derived from an EMBL/GenBank/DDBJ whole genome shotgun (WGS) entry which is preliminary data.</text>
</comment>
<evidence type="ECO:0000256" key="11">
    <source>
        <dbReference type="ARBA" id="ARBA00023136"/>
    </source>
</evidence>
<dbReference type="PANTHER" id="PTHR10050:SF51">
    <property type="entry name" value="PROTEIN O-MANNOSYL-TRANSFERASE 1"/>
    <property type="match status" value="1"/>
</dbReference>
<evidence type="ECO:0000259" key="16">
    <source>
        <dbReference type="PROSITE" id="PS50919"/>
    </source>
</evidence>
<feature type="transmembrane region" description="Helical" evidence="14">
    <location>
        <begin position="648"/>
        <end position="668"/>
    </location>
</feature>
<feature type="transmembrane region" description="Helical" evidence="14">
    <location>
        <begin position="186"/>
        <end position="204"/>
    </location>
</feature>
<dbReference type="STRING" id="77020.A0A0M8MN72"/>
<dbReference type="InterPro" id="IPR036300">
    <property type="entry name" value="MIR_dom_sf"/>
</dbReference>
<dbReference type="Proteomes" id="UP000037751">
    <property type="component" value="Unassembled WGS sequence"/>
</dbReference>
<evidence type="ECO:0000256" key="9">
    <source>
        <dbReference type="ARBA" id="ARBA00022824"/>
    </source>
</evidence>
<dbReference type="GeneID" id="28729677"/>
<dbReference type="InterPro" id="IPR016093">
    <property type="entry name" value="MIR_motif"/>
</dbReference>
<feature type="transmembrane region" description="Helical" evidence="14">
    <location>
        <begin position="139"/>
        <end position="156"/>
    </location>
</feature>
<proteinExistence type="inferred from homology"/>
<dbReference type="SMART" id="SM00472">
    <property type="entry name" value="MIR"/>
    <property type="match status" value="2"/>
</dbReference>
<comment type="catalytic activity">
    <reaction evidence="12 14">
        <text>a di-trans,poly-cis-dolichyl beta-D-mannosyl phosphate + L-threonyl-[protein] = 3-O-(alpha-D-mannosyl)-L-threonyl-[protein] + a di-trans,poly-cis-dolichyl phosphate + H(+)</text>
        <dbReference type="Rhea" id="RHEA:53396"/>
        <dbReference type="Rhea" id="RHEA-COMP:11060"/>
        <dbReference type="Rhea" id="RHEA-COMP:13547"/>
        <dbReference type="Rhea" id="RHEA-COMP:19498"/>
        <dbReference type="Rhea" id="RHEA-COMP:19501"/>
        <dbReference type="ChEBI" id="CHEBI:15378"/>
        <dbReference type="ChEBI" id="CHEBI:30013"/>
        <dbReference type="ChEBI" id="CHEBI:57683"/>
        <dbReference type="ChEBI" id="CHEBI:58211"/>
        <dbReference type="ChEBI" id="CHEBI:137323"/>
        <dbReference type="EC" id="2.4.1.109"/>
    </reaction>
</comment>
<evidence type="ECO:0000313" key="18">
    <source>
        <dbReference type="Proteomes" id="UP000037751"/>
    </source>
</evidence>
<dbReference type="Pfam" id="PF16192">
    <property type="entry name" value="PMT_4TMC"/>
    <property type="match status" value="1"/>
</dbReference>